<name>A0ABV4BEL1_9GAMM</name>
<accession>A0ABV4BEL1</accession>
<keyword evidence="1" id="KW-0732">Signal</keyword>
<proteinExistence type="predicted"/>
<dbReference type="Proteomes" id="UP001564408">
    <property type="component" value="Unassembled WGS sequence"/>
</dbReference>
<evidence type="ECO:0000256" key="1">
    <source>
        <dbReference type="SAM" id="SignalP"/>
    </source>
</evidence>
<comment type="caution">
    <text evidence="3">The sequence shown here is derived from an EMBL/GenBank/DDBJ whole genome shotgun (WGS) entry which is preliminary data.</text>
</comment>
<reference evidence="3 4" key="1">
    <citation type="submission" date="2024-05" db="EMBL/GenBank/DDBJ databases">
        <title>Genome Sequence and Characterization of the New Strain Purple Sulfur Bacterium of Genus Thioalkalicoccus.</title>
        <authorList>
            <person name="Bryantseva I.A."/>
            <person name="Kyndt J.A."/>
            <person name="Imhoff J.F."/>
        </authorList>
    </citation>
    <scope>NUCLEOTIDE SEQUENCE [LARGE SCALE GENOMIC DNA]</scope>
    <source>
        <strain evidence="3 4">Um2</strain>
    </source>
</reference>
<evidence type="ECO:0000313" key="3">
    <source>
        <dbReference type="EMBL" id="MEY6432615.1"/>
    </source>
</evidence>
<dbReference type="EMBL" id="JBDKXB010000010">
    <property type="protein sequence ID" value="MEY6432615.1"/>
    <property type="molecule type" value="Genomic_DNA"/>
</dbReference>
<protein>
    <submittedName>
        <fullName evidence="3">DUF4168 domain-containing protein</fullName>
    </submittedName>
</protein>
<gene>
    <name evidence="3" type="ORF">ABC977_09380</name>
</gene>
<feature type="signal peptide" evidence="1">
    <location>
        <begin position="1"/>
        <end position="30"/>
    </location>
</feature>
<feature type="domain" description="DUF4168" evidence="2">
    <location>
        <begin position="54"/>
        <end position="128"/>
    </location>
</feature>
<evidence type="ECO:0000313" key="4">
    <source>
        <dbReference type="Proteomes" id="UP001564408"/>
    </source>
</evidence>
<keyword evidence="4" id="KW-1185">Reference proteome</keyword>
<sequence length="137" mass="14630">MTSTKTTMTNGTPLALAFAALFGLSGSAVAQGMPEPGSAAAPGMEAPASAAVDDAKFDDFVEAFVAVQEINDELSGQLMEAPDPERAHELQQQAQQEMVVAIEEQGISVEQYNEIVMALRHDQGLNERLHQSLSTRQ</sequence>
<dbReference type="RefSeq" id="WP_369667001.1">
    <property type="nucleotide sequence ID" value="NZ_JBDKXB010000010.1"/>
</dbReference>
<dbReference type="Pfam" id="PF13767">
    <property type="entry name" value="DUF4168"/>
    <property type="match status" value="1"/>
</dbReference>
<organism evidence="3 4">
    <name type="scientific">Thioalkalicoccus limnaeus</name>
    <dbReference type="NCBI Taxonomy" id="120681"/>
    <lineage>
        <taxon>Bacteria</taxon>
        <taxon>Pseudomonadati</taxon>
        <taxon>Pseudomonadota</taxon>
        <taxon>Gammaproteobacteria</taxon>
        <taxon>Chromatiales</taxon>
        <taxon>Chromatiaceae</taxon>
        <taxon>Thioalkalicoccus</taxon>
    </lineage>
</organism>
<dbReference type="InterPro" id="IPR025433">
    <property type="entry name" value="DUF4168"/>
</dbReference>
<evidence type="ECO:0000259" key="2">
    <source>
        <dbReference type="Pfam" id="PF13767"/>
    </source>
</evidence>
<feature type="chain" id="PRO_5045690022" evidence="1">
    <location>
        <begin position="31"/>
        <end position="137"/>
    </location>
</feature>